<feature type="domain" description="Glycosyltransferase 2-like" evidence="6">
    <location>
        <begin position="2"/>
        <end position="101"/>
    </location>
</feature>
<dbReference type="Gene3D" id="3.90.550.10">
    <property type="entry name" value="Spore Coat Polysaccharide Biosynthesis Protein SpsA, Chain A"/>
    <property type="match status" value="1"/>
</dbReference>
<keyword evidence="3 5" id="KW-1133">Transmembrane helix</keyword>
<dbReference type="RefSeq" id="WP_172971809.1">
    <property type="nucleotide sequence ID" value="NZ_CBCSDK010000003.1"/>
</dbReference>
<proteinExistence type="predicted"/>
<feature type="transmembrane region" description="Helical" evidence="5">
    <location>
        <begin position="312"/>
        <end position="334"/>
    </location>
</feature>
<keyword evidence="8" id="KW-0328">Glycosyltransferase</keyword>
<keyword evidence="8" id="KW-0808">Transferase</keyword>
<dbReference type="EMBL" id="CP045350">
    <property type="protein sequence ID" value="QFT25696.1"/>
    <property type="molecule type" value="Genomic_DNA"/>
</dbReference>
<evidence type="ECO:0000313" key="8">
    <source>
        <dbReference type="EMBL" id="QFT25696.1"/>
    </source>
</evidence>
<evidence type="ECO:0000256" key="3">
    <source>
        <dbReference type="ARBA" id="ARBA00022989"/>
    </source>
</evidence>
<dbReference type="InterPro" id="IPR001173">
    <property type="entry name" value="Glyco_trans_2-like"/>
</dbReference>
<organism evidence="8 9">
    <name type="scientific">Vibrio aquimaris</name>
    <dbReference type="NCBI Taxonomy" id="2587862"/>
    <lineage>
        <taxon>Bacteria</taxon>
        <taxon>Pseudomonadati</taxon>
        <taxon>Pseudomonadota</taxon>
        <taxon>Gammaproteobacteria</taxon>
        <taxon>Vibrionales</taxon>
        <taxon>Vibrionaceae</taxon>
        <taxon>Vibrio</taxon>
    </lineage>
</organism>
<keyword evidence="9" id="KW-1185">Reference proteome</keyword>
<dbReference type="CDD" id="cd04179">
    <property type="entry name" value="DPM_DPG-synthase_like"/>
    <property type="match status" value="1"/>
</dbReference>
<evidence type="ECO:0000256" key="2">
    <source>
        <dbReference type="ARBA" id="ARBA00022692"/>
    </source>
</evidence>
<evidence type="ECO:0000259" key="7">
    <source>
        <dbReference type="Pfam" id="PF04138"/>
    </source>
</evidence>
<evidence type="ECO:0000256" key="5">
    <source>
        <dbReference type="SAM" id="Phobius"/>
    </source>
</evidence>
<feature type="transmembrane region" description="Helical" evidence="5">
    <location>
        <begin position="221"/>
        <end position="243"/>
    </location>
</feature>
<dbReference type="GO" id="GO:0000271">
    <property type="term" value="P:polysaccharide biosynthetic process"/>
    <property type="evidence" value="ECO:0007669"/>
    <property type="project" value="InterPro"/>
</dbReference>
<dbReference type="GO" id="GO:0099621">
    <property type="term" value="F:undecaprenyl-phosphate 4-deoxy-4-formamido-L-arabinose transferase activity"/>
    <property type="evidence" value="ECO:0007669"/>
    <property type="project" value="UniProtKB-EC"/>
</dbReference>
<dbReference type="Pfam" id="PF00535">
    <property type="entry name" value="Glycos_transf_2"/>
    <property type="match status" value="1"/>
</dbReference>
<protein>
    <submittedName>
        <fullName evidence="8">Undecaprenyl-phosphate 4-deoxy-4-formamido-L-arabinose transferase</fullName>
        <ecNumber evidence="8">2.4.2.53</ecNumber>
    </submittedName>
</protein>
<dbReference type="KEGG" id="vaq:FIV01_04570"/>
<accession>A0A5P9CHK1</accession>
<keyword evidence="2 5" id="KW-0812">Transmembrane</keyword>
<dbReference type="GO" id="GO:0006487">
    <property type="term" value="P:protein N-linked glycosylation"/>
    <property type="evidence" value="ECO:0007669"/>
    <property type="project" value="TreeGrafter"/>
</dbReference>
<feature type="transmembrane region" description="Helical" evidence="5">
    <location>
        <begin position="286"/>
        <end position="306"/>
    </location>
</feature>
<name>A0A5P9CHK1_9VIBR</name>
<dbReference type="Proteomes" id="UP000326936">
    <property type="component" value="Chromosome"/>
</dbReference>
<dbReference type="InterPro" id="IPR007267">
    <property type="entry name" value="GtrA_DPMS_TM"/>
</dbReference>
<evidence type="ECO:0000256" key="1">
    <source>
        <dbReference type="ARBA" id="ARBA00004141"/>
    </source>
</evidence>
<dbReference type="SUPFAM" id="SSF53448">
    <property type="entry name" value="Nucleotide-diphospho-sugar transferases"/>
    <property type="match status" value="1"/>
</dbReference>
<dbReference type="EC" id="2.4.2.53" evidence="8"/>
<reference evidence="8 9" key="1">
    <citation type="submission" date="2019-10" db="EMBL/GenBank/DDBJ databases">
        <title>Complete genome sequence of Vibrio sp. strain THAF100, isolated from non-filtered water from the water column of tank 6 of a marine aquarium containing stony-coral fragments. Water maintained at 26 degree C.</title>
        <authorList>
            <person name="Ruckert C."/>
            <person name="Franco A."/>
            <person name="Kalinowski J."/>
            <person name="Glaeser S."/>
        </authorList>
    </citation>
    <scope>NUCLEOTIDE SEQUENCE [LARGE SCALE GENOMIC DNA]</scope>
    <source>
        <strain evidence="8 9">THAF100</strain>
    </source>
</reference>
<dbReference type="AlphaFoldDB" id="A0A5P9CHK1"/>
<comment type="subcellular location">
    <subcellularLocation>
        <location evidence="1">Membrane</location>
        <topology evidence="1">Multi-pass membrane protein</topology>
    </subcellularLocation>
</comment>
<dbReference type="Pfam" id="PF04138">
    <property type="entry name" value="GtrA_DPMS_TM"/>
    <property type="match status" value="1"/>
</dbReference>
<keyword evidence="4 5" id="KW-0472">Membrane</keyword>
<feature type="domain" description="GtrA/DPMS transmembrane" evidence="7">
    <location>
        <begin position="223"/>
        <end position="335"/>
    </location>
</feature>
<evidence type="ECO:0000256" key="4">
    <source>
        <dbReference type="ARBA" id="ARBA00023136"/>
    </source>
</evidence>
<sequence>MIPAYNPSDAIIHLVSEIKTLCRCSIVVVNDGSSDKCNYIFKQLKSLSQLVILNHKSNLGKGQALKTGFSYIINTMPEVTGIITADADGQHSPQDIIRTLNESRYQCGQSNSLLLGARAFNGKVPFRSRIGNAITEKIFQLVTKIPITDTQTGLRYLSTDLANKCLSIESNGYEFETEMLLLATREKCMIKQIDIETIYIDDNSSSHFNPFMDSMRIYWTFLRFTGISISSALIDYLLFYLILLSTDSTMKSFIVARVCSAFYNYTMSKRIVFKSDGEGYHSIVKYVFLAIILLISSMILTQSLIGSGISTMYAKLIAECLLFISSFFIQRYFVFRKN</sequence>
<dbReference type="InterPro" id="IPR029044">
    <property type="entry name" value="Nucleotide-diphossugar_trans"/>
</dbReference>
<evidence type="ECO:0000313" key="9">
    <source>
        <dbReference type="Proteomes" id="UP000326936"/>
    </source>
</evidence>
<gene>
    <name evidence="8" type="primary">arnC</name>
    <name evidence="8" type="ORF">FIV01_04570</name>
</gene>
<dbReference type="PANTHER" id="PTHR10859">
    <property type="entry name" value="GLYCOSYL TRANSFERASE"/>
    <property type="match status" value="1"/>
</dbReference>
<dbReference type="PANTHER" id="PTHR10859:SF114">
    <property type="entry name" value="DOLICHOL-PHOSPHATE MANNOSYLTRANSFERASE"/>
    <property type="match status" value="1"/>
</dbReference>
<evidence type="ECO:0000259" key="6">
    <source>
        <dbReference type="Pfam" id="PF00535"/>
    </source>
</evidence>
<dbReference type="GO" id="GO:0016020">
    <property type="term" value="C:membrane"/>
    <property type="evidence" value="ECO:0007669"/>
    <property type="project" value="UniProtKB-SubCell"/>
</dbReference>